<name>A0AAP0GSS8_9ASTR</name>
<feature type="transmembrane region" description="Helical" evidence="2">
    <location>
        <begin position="372"/>
        <end position="393"/>
    </location>
</feature>
<feature type="compositionally biased region" description="Polar residues" evidence="1">
    <location>
        <begin position="26"/>
        <end position="36"/>
    </location>
</feature>
<dbReference type="Proteomes" id="UP001408789">
    <property type="component" value="Unassembled WGS sequence"/>
</dbReference>
<keyword evidence="2" id="KW-1133">Transmembrane helix</keyword>
<keyword evidence="2" id="KW-0812">Transmembrane</keyword>
<comment type="caution">
    <text evidence="3">The sequence shown here is derived from an EMBL/GenBank/DDBJ whole genome shotgun (WGS) entry which is preliminary data.</text>
</comment>
<evidence type="ECO:0008006" key="5">
    <source>
        <dbReference type="Google" id="ProtNLM"/>
    </source>
</evidence>
<dbReference type="PANTHER" id="PTHR35490:SF2">
    <property type="entry name" value="BACTERIOPHAGE N4 ADSORPTION B PROTEIN"/>
    <property type="match status" value="1"/>
</dbReference>
<proteinExistence type="predicted"/>
<reference evidence="3 4" key="1">
    <citation type="submission" date="2024-04" db="EMBL/GenBank/DDBJ databases">
        <title>The reference genome of an endangered Asteraceae, Deinandra increscens subsp. villosa, native to the Central Coast of California.</title>
        <authorList>
            <person name="Guilliams M."/>
            <person name="Hasenstab-Lehman K."/>
            <person name="Meyer R."/>
            <person name="Mcevoy S."/>
        </authorList>
    </citation>
    <scope>NUCLEOTIDE SEQUENCE [LARGE SCALE GENOMIC DNA]</scope>
    <source>
        <tissue evidence="3">Leaf</tissue>
    </source>
</reference>
<dbReference type="PANTHER" id="PTHR35490">
    <property type="entry name" value="BACTERIOPHAGE N4 ADSORPTION B PROTEIN"/>
    <property type="match status" value="1"/>
</dbReference>
<dbReference type="EMBL" id="JBCNJP010000019">
    <property type="protein sequence ID" value="KAK9062008.1"/>
    <property type="molecule type" value="Genomic_DNA"/>
</dbReference>
<feature type="region of interest" description="Disordered" evidence="1">
    <location>
        <begin position="19"/>
        <end position="44"/>
    </location>
</feature>
<dbReference type="AlphaFoldDB" id="A0AAP0GSS8"/>
<accession>A0AAP0GSS8</accession>
<sequence>MSFTTLALDRLIESKDLKSMAPGKSVSDSKGIQINGTDKPLDLRNSTKTIDKKHHWNQISPALYATPEPTPLPDAPTSFAPSPYIVNHKRRGPRLSKAFSEGNAAARQVLPDEKTCGGVRSLEAEDIESCRVVNDKDNVSKSVEDIHSKLVVSGDLGKDIISNDAVAGKDNLDDFFDPQDSLSVSSSTDQDNSGLVRSLNLNSSVSEFYDAWEELSSESGSQHLSNEVEAELREMRLSLLTEVDKRKQAEEYINDMRSQWGRIWQQLSLVGLNLPEDPIMLKDQSENELEEEVSRQIHLIRFVSNCIGRGVAKAEIGAEMEAQLESKNFEIARLSDRLRYYEAVNQEMSQRNQETIETVRRVRQGRQRRQRWIWGSIVAAVTVGSAAIAWSYLPTSNDTGLYLTDPDPPPSHSCESSSHSA</sequence>
<evidence type="ECO:0000313" key="3">
    <source>
        <dbReference type="EMBL" id="KAK9062008.1"/>
    </source>
</evidence>
<evidence type="ECO:0000256" key="2">
    <source>
        <dbReference type="SAM" id="Phobius"/>
    </source>
</evidence>
<evidence type="ECO:0000256" key="1">
    <source>
        <dbReference type="SAM" id="MobiDB-lite"/>
    </source>
</evidence>
<evidence type="ECO:0000313" key="4">
    <source>
        <dbReference type="Proteomes" id="UP001408789"/>
    </source>
</evidence>
<keyword evidence="4" id="KW-1185">Reference proteome</keyword>
<gene>
    <name evidence="3" type="ORF">SSX86_019192</name>
</gene>
<organism evidence="3 4">
    <name type="scientific">Deinandra increscens subsp. villosa</name>
    <dbReference type="NCBI Taxonomy" id="3103831"/>
    <lineage>
        <taxon>Eukaryota</taxon>
        <taxon>Viridiplantae</taxon>
        <taxon>Streptophyta</taxon>
        <taxon>Embryophyta</taxon>
        <taxon>Tracheophyta</taxon>
        <taxon>Spermatophyta</taxon>
        <taxon>Magnoliopsida</taxon>
        <taxon>eudicotyledons</taxon>
        <taxon>Gunneridae</taxon>
        <taxon>Pentapetalae</taxon>
        <taxon>asterids</taxon>
        <taxon>campanulids</taxon>
        <taxon>Asterales</taxon>
        <taxon>Asteraceae</taxon>
        <taxon>Asteroideae</taxon>
        <taxon>Heliantheae alliance</taxon>
        <taxon>Madieae</taxon>
        <taxon>Madiinae</taxon>
        <taxon>Deinandra</taxon>
    </lineage>
</organism>
<keyword evidence="2" id="KW-0472">Membrane</keyword>
<protein>
    <recommendedName>
        <fullName evidence="5">Netrin receptor DCC</fullName>
    </recommendedName>
</protein>